<evidence type="ECO:0000313" key="2">
    <source>
        <dbReference type="Proteomes" id="UP000324222"/>
    </source>
</evidence>
<dbReference type="AlphaFoldDB" id="A0A5B7K5M8"/>
<keyword evidence="2" id="KW-1185">Reference proteome</keyword>
<dbReference type="EMBL" id="VSRR010120632">
    <property type="protein sequence ID" value="MPC99944.1"/>
    <property type="molecule type" value="Genomic_DNA"/>
</dbReference>
<reference evidence="1 2" key="1">
    <citation type="submission" date="2019-05" db="EMBL/GenBank/DDBJ databases">
        <title>Another draft genome of Portunus trituberculatus and its Hox gene families provides insights of decapod evolution.</title>
        <authorList>
            <person name="Jeong J.-H."/>
            <person name="Song I."/>
            <person name="Kim S."/>
            <person name="Choi T."/>
            <person name="Kim D."/>
            <person name="Ryu S."/>
            <person name="Kim W."/>
        </authorList>
    </citation>
    <scope>NUCLEOTIDE SEQUENCE [LARGE SCALE GENOMIC DNA]</scope>
    <source>
        <tissue evidence="1">Muscle</tissue>
    </source>
</reference>
<proteinExistence type="predicted"/>
<name>A0A5B7K5M8_PORTR</name>
<dbReference type="Proteomes" id="UP000324222">
    <property type="component" value="Unassembled WGS sequence"/>
</dbReference>
<evidence type="ECO:0000313" key="1">
    <source>
        <dbReference type="EMBL" id="MPC99944.1"/>
    </source>
</evidence>
<protein>
    <submittedName>
        <fullName evidence="1">Uncharacterized protein</fullName>
    </submittedName>
</protein>
<organism evidence="1 2">
    <name type="scientific">Portunus trituberculatus</name>
    <name type="common">Swimming crab</name>
    <name type="synonym">Neptunus trituberculatus</name>
    <dbReference type="NCBI Taxonomy" id="210409"/>
    <lineage>
        <taxon>Eukaryota</taxon>
        <taxon>Metazoa</taxon>
        <taxon>Ecdysozoa</taxon>
        <taxon>Arthropoda</taxon>
        <taxon>Crustacea</taxon>
        <taxon>Multicrustacea</taxon>
        <taxon>Malacostraca</taxon>
        <taxon>Eumalacostraca</taxon>
        <taxon>Eucarida</taxon>
        <taxon>Decapoda</taxon>
        <taxon>Pleocyemata</taxon>
        <taxon>Brachyura</taxon>
        <taxon>Eubrachyura</taxon>
        <taxon>Portunoidea</taxon>
        <taxon>Portunidae</taxon>
        <taxon>Portuninae</taxon>
        <taxon>Portunus</taxon>
    </lineage>
</organism>
<sequence>MQWCGYLVNDRQGGTVAGVRGSPKRPWCRVCWCQPVSLPLAPSVPRSATTQAARVTSRRCARPTEPLYSTCLPYFKPSI</sequence>
<gene>
    <name evidence="1" type="ORF">E2C01_095391</name>
</gene>
<comment type="caution">
    <text evidence="1">The sequence shown here is derived from an EMBL/GenBank/DDBJ whole genome shotgun (WGS) entry which is preliminary data.</text>
</comment>
<accession>A0A5B7K5M8</accession>